<accession>A0A424YN93</accession>
<reference evidence="1 2" key="1">
    <citation type="submission" date="2018-08" db="EMBL/GenBank/DDBJ databases">
        <title>The metabolism and importance of syntrophic acetate oxidation coupled to methane or sulfide production in haloalkaline environments.</title>
        <authorList>
            <person name="Timmers P.H.A."/>
            <person name="Vavourakis C.D."/>
            <person name="Sorokin D.Y."/>
            <person name="Sinninghe Damste J.S."/>
            <person name="Muyzer G."/>
            <person name="Stams A.J.M."/>
            <person name="Plugge C.M."/>
        </authorList>
    </citation>
    <scope>NUCLEOTIDE SEQUENCE [LARGE SCALE GENOMIC DNA]</scope>
    <source>
        <strain evidence="1">MSAO_Arc3</strain>
    </source>
</reference>
<evidence type="ECO:0000313" key="2">
    <source>
        <dbReference type="Proteomes" id="UP000284763"/>
    </source>
</evidence>
<protein>
    <submittedName>
        <fullName evidence="1">Uncharacterized protein</fullName>
    </submittedName>
</protein>
<evidence type="ECO:0000313" key="1">
    <source>
        <dbReference type="EMBL" id="RQD80427.1"/>
    </source>
</evidence>
<comment type="caution">
    <text evidence="1">The sequence shown here is derived from an EMBL/GenBank/DDBJ whole genome shotgun (WGS) entry which is preliminary data.</text>
</comment>
<dbReference type="AlphaFoldDB" id="A0A424YN93"/>
<proteinExistence type="predicted"/>
<name>A0A424YN93_9EURY</name>
<dbReference type="Proteomes" id="UP000284763">
    <property type="component" value="Unassembled WGS sequence"/>
</dbReference>
<sequence length="83" mass="9727">MGHQYPYILRPISHRIAKSSEDFKKRLSFLSNDELNYLVDLILEDKEDIRSLDPEDTDALIELFKDRLSEKKAKDVKLHIGIV</sequence>
<dbReference type="EMBL" id="QZAB01000559">
    <property type="protein sequence ID" value="RQD80427.1"/>
    <property type="molecule type" value="Genomic_DNA"/>
</dbReference>
<organism evidence="1 2">
    <name type="scientific">Methanosalsum natronophilum</name>
    <dbReference type="NCBI Taxonomy" id="768733"/>
    <lineage>
        <taxon>Archaea</taxon>
        <taxon>Methanobacteriati</taxon>
        <taxon>Methanobacteriota</taxon>
        <taxon>Stenosarchaea group</taxon>
        <taxon>Methanomicrobia</taxon>
        <taxon>Methanosarcinales</taxon>
        <taxon>Methanosarcinaceae</taxon>
        <taxon>Methanosalsum</taxon>
    </lineage>
</organism>
<gene>
    <name evidence="1" type="ORF">D5R95_08765</name>
</gene>